<keyword evidence="11" id="KW-1185">Reference proteome</keyword>
<dbReference type="GO" id="GO:0106141">
    <property type="term" value="F:flavin prenyltransferase activity"/>
    <property type="evidence" value="ECO:0007669"/>
    <property type="project" value="UniProtKB-EC"/>
</dbReference>
<dbReference type="InterPro" id="IPR003382">
    <property type="entry name" value="Flavoprotein"/>
</dbReference>
<comment type="catalytic activity">
    <reaction evidence="5 7">
        <text>dimethylallyl phosphate + FMNH2 = prenylated FMNH2 + phosphate</text>
        <dbReference type="Rhea" id="RHEA:37743"/>
        <dbReference type="ChEBI" id="CHEBI:43474"/>
        <dbReference type="ChEBI" id="CHEBI:57618"/>
        <dbReference type="ChEBI" id="CHEBI:87467"/>
        <dbReference type="ChEBI" id="CHEBI:88052"/>
        <dbReference type="EC" id="2.5.1.129"/>
    </reaction>
</comment>
<evidence type="ECO:0000256" key="8">
    <source>
        <dbReference type="SAM" id="Phobius"/>
    </source>
</evidence>
<evidence type="ECO:0000256" key="6">
    <source>
        <dbReference type="ARBA" id="ARBA00060793"/>
    </source>
</evidence>
<feature type="domain" description="Flavoprotein" evidence="9">
    <location>
        <begin position="33"/>
        <end position="199"/>
    </location>
</feature>
<comment type="function">
    <text evidence="7">Flavin prenyltransferase that catalyzes the synthesis of the prenylated FMN cofactor (prenyl-FMN) for 4-hydroxy-3-polyprenylbenzoic acid decarboxylase UbiD. The prenyltransferase is metal-independent and links a dimethylallyl moiety from dimethylallyl monophosphate (DMAP) to the flavin N5 and C6 atoms of FMN.</text>
</comment>
<comment type="similarity">
    <text evidence="6 7">Belongs to the UbiX/PAD1 family.</text>
</comment>
<dbReference type="PATRIC" id="fig|1423810.4.peg.422"/>
<evidence type="ECO:0000256" key="7">
    <source>
        <dbReference type="HAMAP-Rule" id="MF_01984"/>
    </source>
</evidence>
<evidence type="ECO:0000256" key="2">
    <source>
        <dbReference type="ARBA" id="ARBA00022630"/>
    </source>
</evidence>
<evidence type="ECO:0000256" key="4">
    <source>
        <dbReference type="ARBA" id="ARBA00022679"/>
    </source>
</evidence>
<sequence>MRWDDGAGMIKITSVVGPTATGSTHSKERINMKKIVIGVSGASGTIYALSLLAALHAEPDVETHLVMSKWARENLSVEGTGYTLTDVEQLADYTYNPNDMGATIASGSFMHDGMVIVPASMKTIAAVATGLGDNLIARAADVTLKERRQLIVVPRESPFNQIHLENMLKLSRMGVEIIPPIPAFYNRPKTIDDLINHNTMKLLDHLHIRNDAGDRWQGLAAAKQAAKKEAQNRD</sequence>
<dbReference type="NCBIfam" id="TIGR00421">
    <property type="entry name" value="ubiX_pad"/>
    <property type="match status" value="1"/>
</dbReference>
<dbReference type="Pfam" id="PF02441">
    <property type="entry name" value="Flavoprotein"/>
    <property type="match status" value="1"/>
</dbReference>
<evidence type="ECO:0000313" key="11">
    <source>
        <dbReference type="Proteomes" id="UP000051789"/>
    </source>
</evidence>
<dbReference type="NCBIfam" id="NF004685">
    <property type="entry name" value="PRK06029.1"/>
    <property type="match status" value="1"/>
</dbReference>
<evidence type="ECO:0000313" key="10">
    <source>
        <dbReference type="EMBL" id="KRM88128.1"/>
    </source>
</evidence>
<keyword evidence="8" id="KW-0472">Membrane</keyword>
<evidence type="ECO:0000256" key="5">
    <source>
        <dbReference type="ARBA" id="ARBA00050612"/>
    </source>
</evidence>
<comment type="caution">
    <text evidence="7">Lacks conserved residue(s) required for the propagation of feature annotation.</text>
</comment>
<dbReference type="FunFam" id="3.40.50.1950:FF:000001">
    <property type="entry name" value="Flavin prenyltransferase UbiX"/>
    <property type="match status" value="1"/>
</dbReference>
<feature type="binding site" evidence="7">
    <location>
        <position position="68"/>
    </location>
    <ligand>
        <name>FMN</name>
        <dbReference type="ChEBI" id="CHEBI:58210"/>
    </ligand>
</feature>
<keyword evidence="1 7" id="KW-0637">Prenyltransferase</keyword>
<feature type="binding site" evidence="7">
    <location>
        <begin position="120"/>
        <end position="123"/>
    </location>
    <ligand>
        <name>FMN</name>
        <dbReference type="ChEBI" id="CHEBI:58210"/>
    </ligand>
</feature>
<evidence type="ECO:0000256" key="1">
    <source>
        <dbReference type="ARBA" id="ARBA00022602"/>
    </source>
</evidence>
<feature type="binding site" evidence="7">
    <location>
        <position position="155"/>
    </location>
    <ligand>
        <name>FMN</name>
        <dbReference type="ChEBI" id="CHEBI:58210"/>
    </ligand>
</feature>
<dbReference type="Gene3D" id="3.40.50.1950">
    <property type="entry name" value="Flavin prenyltransferase-like"/>
    <property type="match status" value="1"/>
</dbReference>
<feature type="binding site" evidence="7">
    <location>
        <position position="201"/>
    </location>
    <ligand>
        <name>dimethylallyl phosphate</name>
        <dbReference type="ChEBI" id="CHEBI:88052"/>
    </ligand>
</feature>
<dbReference type="GO" id="GO:0016831">
    <property type="term" value="F:carboxy-lyase activity"/>
    <property type="evidence" value="ECO:0007669"/>
    <property type="project" value="TreeGrafter"/>
</dbReference>
<accession>A0A0R2C9T6</accession>
<dbReference type="InterPro" id="IPR004507">
    <property type="entry name" value="UbiX-like"/>
</dbReference>
<keyword evidence="8" id="KW-1133">Transmembrane helix</keyword>
<protein>
    <recommendedName>
        <fullName evidence="7">Flavin prenyltransferase UbiX</fullName>
        <ecNumber evidence="7">2.5.1.129</ecNumber>
    </recommendedName>
</protein>
<dbReference type="STRING" id="1423810.FD19_GL000417"/>
<comment type="caution">
    <text evidence="10">The sequence shown here is derived from an EMBL/GenBank/DDBJ whole genome shotgun (WGS) entry which is preliminary data.</text>
</comment>
<keyword evidence="2 7" id="KW-0285">Flavoprotein</keyword>
<proteinExistence type="inferred from homology"/>
<keyword evidence="3 7" id="KW-0288">FMN</keyword>
<dbReference type="EC" id="2.5.1.129" evidence="7"/>
<feature type="binding site" evidence="7">
    <location>
        <begin position="41"/>
        <end position="43"/>
    </location>
    <ligand>
        <name>FMN</name>
        <dbReference type="ChEBI" id="CHEBI:58210"/>
    </ligand>
</feature>
<feature type="transmembrane region" description="Helical" evidence="8">
    <location>
        <begin position="35"/>
        <end position="55"/>
    </location>
</feature>
<evidence type="ECO:0000256" key="3">
    <source>
        <dbReference type="ARBA" id="ARBA00022643"/>
    </source>
</evidence>
<dbReference type="PANTHER" id="PTHR43374">
    <property type="entry name" value="FLAVIN PRENYLTRANSFERASE"/>
    <property type="match status" value="1"/>
</dbReference>
<keyword evidence="8" id="KW-0812">Transmembrane</keyword>
<organism evidence="10 11">
    <name type="scientific">Lacticaseibacillus thailandensis DSM 22698 = JCM 13996</name>
    <dbReference type="NCBI Taxonomy" id="1423810"/>
    <lineage>
        <taxon>Bacteria</taxon>
        <taxon>Bacillati</taxon>
        <taxon>Bacillota</taxon>
        <taxon>Bacilli</taxon>
        <taxon>Lactobacillales</taxon>
        <taxon>Lactobacillaceae</taxon>
        <taxon>Lacticaseibacillus</taxon>
    </lineage>
</organism>
<name>A0A0R2C9T6_9LACO</name>
<dbReference type="EMBL" id="AYZK01000001">
    <property type="protein sequence ID" value="KRM88128.1"/>
    <property type="molecule type" value="Genomic_DNA"/>
</dbReference>
<keyword evidence="4 7" id="KW-0808">Transferase</keyword>
<dbReference type="SUPFAM" id="SSF52507">
    <property type="entry name" value="Homo-oligomeric flavin-containing Cys decarboxylases, HFCD"/>
    <property type="match status" value="1"/>
</dbReference>
<dbReference type="PANTHER" id="PTHR43374:SF1">
    <property type="entry name" value="FLAVIN PRENYLTRANSFERASE PAD1, MITOCHONDRIAL"/>
    <property type="match status" value="1"/>
</dbReference>
<feature type="binding site" evidence="7">
    <location>
        <position position="185"/>
    </location>
    <ligand>
        <name>dimethylallyl phosphate</name>
        <dbReference type="ChEBI" id="CHEBI:88052"/>
    </ligand>
</feature>
<dbReference type="InterPro" id="IPR036551">
    <property type="entry name" value="Flavin_trans-like"/>
</dbReference>
<dbReference type="HAMAP" id="MF_01984">
    <property type="entry name" value="ubiX_pad"/>
    <property type="match status" value="1"/>
</dbReference>
<dbReference type="AlphaFoldDB" id="A0A0R2C9T6"/>
<gene>
    <name evidence="7" type="primary">ubiX</name>
    <name evidence="10" type="ORF">FD19_GL000417</name>
</gene>
<evidence type="ECO:0000259" key="9">
    <source>
        <dbReference type="Pfam" id="PF02441"/>
    </source>
</evidence>
<dbReference type="Proteomes" id="UP000051789">
    <property type="component" value="Unassembled WGS sequence"/>
</dbReference>
<reference evidence="10 11" key="1">
    <citation type="journal article" date="2015" name="Genome Announc.">
        <title>Expanding the biotechnology potential of lactobacilli through comparative genomics of 213 strains and associated genera.</title>
        <authorList>
            <person name="Sun Z."/>
            <person name="Harris H.M."/>
            <person name="McCann A."/>
            <person name="Guo C."/>
            <person name="Argimon S."/>
            <person name="Zhang W."/>
            <person name="Yang X."/>
            <person name="Jeffery I.B."/>
            <person name="Cooney J.C."/>
            <person name="Kagawa T.F."/>
            <person name="Liu W."/>
            <person name="Song Y."/>
            <person name="Salvetti E."/>
            <person name="Wrobel A."/>
            <person name="Rasinkangas P."/>
            <person name="Parkhill J."/>
            <person name="Rea M.C."/>
            <person name="O'Sullivan O."/>
            <person name="Ritari J."/>
            <person name="Douillard F.P."/>
            <person name="Paul Ross R."/>
            <person name="Yang R."/>
            <person name="Briner A.E."/>
            <person name="Felis G.E."/>
            <person name="de Vos W.M."/>
            <person name="Barrangou R."/>
            <person name="Klaenhammer T.R."/>
            <person name="Caufield P.W."/>
            <person name="Cui Y."/>
            <person name="Zhang H."/>
            <person name="O'Toole P.W."/>
        </authorList>
    </citation>
    <scope>NUCLEOTIDE SEQUENCE [LARGE SCALE GENOMIC DNA]</scope>
    <source>
        <strain evidence="10 11">DSM 22698</strain>
    </source>
</reference>